<protein>
    <submittedName>
        <fullName evidence="2">Uncharacterized protein</fullName>
    </submittedName>
</protein>
<evidence type="ECO:0000313" key="2">
    <source>
        <dbReference type="EMBL" id="MPC67686.1"/>
    </source>
</evidence>
<name>A0A5B7HCD5_PORTR</name>
<proteinExistence type="predicted"/>
<dbReference type="Proteomes" id="UP000324222">
    <property type="component" value="Unassembled WGS sequence"/>
</dbReference>
<dbReference type="EMBL" id="VSRR010026591">
    <property type="protein sequence ID" value="MPC67686.1"/>
    <property type="molecule type" value="Genomic_DNA"/>
</dbReference>
<feature type="compositionally biased region" description="Polar residues" evidence="1">
    <location>
        <begin position="25"/>
        <end position="34"/>
    </location>
</feature>
<accession>A0A5B7HCD5</accession>
<sequence length="74" mass="8062">MDAPTKPVKGATPEPLRDGPEGLCSSPNPAQTANPEPDQGHLMAAIQILTEQVSRLTQDMNGPKTQMQQYCDEW</sequence>
<evidence type="ECO:0000256" key="1">
    <source>
        <dbReference type="SAM" id="MobiDB-lite"/>
    </source>
</evidence>
<evidence type="ECO:0000313" key="3">
    <source>
        <dbReference type="Proteomes" id="UP000324222"/>
    </source>
</evidence>
<organism evidence="2 3">
    <name type="scientific">Portunus trituberculatus</name>
    <name type="common">Swimming crab</name>
    <name type="synonym">Neptunus trituberculatus</name>
    <dbReference type="NCBI Taxonomy" id="210409"/>
    <lineage>
        <taxon>Eukaryota</taxon>
        <taxon>Metazoa</taxon>
        <taxon>Ecdysozoa</taxon>
        <taxon>Arthropoda</taxon>
        <taxon>Crustacea</taxon>
        <taxon>Multicrustacea</taxon>
        <taxon>Malacostraca</taxon>
        <taxon>Eumalacostraca</taxon>
        <taxon>Eucarida</taxon>
        <taxon>Decapoda</taxon>
        <taxon>Pleocyemata</taxon>
        <taxon>Brachyura</taxon>
        <taxon>Eubrachyura</taxon>
        <taxon>Portunoidea</taxon>
        <taxon>Portunidae</taxon>
        <taxon>Portuninae</taxon>
        <taxon>Portunus</taxon>
    </lineage>
</organism>
<keyword evidence="3" id="KW-1185">Reference proteome</keyword>
<comment type="caution">
    <text evidence="2">The sequence shown here is derived from an EMBL/GenBank/DDBJ whole genome shotgun (WGS) entry which is preliminary data.</text>
</comment>
<reference evidence="2 3" key="1">
    <citation type="submission" date="2019-05" db="EMBL/GenBank/DDBJ databases">
        <title>Another draft genome of Portunus trituberculatus and its Hox gene families provides insights of decapod evolution.</title>
        <authorList>
            <person name="Jeong J.-H."/>
            <person name="Song I."/>
            <person name="Kim S."/>
            <person name="Choi T."/>
            <person name="Kim D."/>
            <person name="Ryu S."/>
            <person name="Kim W."/>
        </authorList>
    </citation>
    <scope>NUCLEOTIDE SEQUENCE [LARGE SCALE GENOMIC DNA]</scope>
    <source>
        <tissue evidence="2">Muscle</tissue>
    </source>
</reference>
<gene>
    <name evidence="2" type="ORF">E2C01_061865</name>
</gene>
<feature type="region of interest" description="Disordered" evidence="1">
    <location>
        <begin position="1"/>
        <end position="40"/>
    </location>
</feature>
<dbReference type="AlphaFoldDB" id="A0A5B7HCD5"/>